<dbReference type="InParanoid" id="E9I0I3"/>
<feature type="compositionally biased region" description="Basic residues" evidence="1">
    <location>
        <begin position="166"/>
        <end position="189"/>
    </location>
</feature>
<dbReference type="AlphaFoldDB" id="E9I0I3"/>
<feature type="region of interest" description="Disordered" evidence="1">
    <location>
        <begin position="166"/>
        <end position="193"/>
    </location>
</feature>
<name>E9I0I3_DAPPU</name>
<proteinExistence type="predicted"/>
<organism evidence="2 3">
    <name type="scientific">Daphnia pulex</name>
    <name type="common">Water flea</name>
    <dbReference type="NCBI Taxonomy" id="6669"/>
    <lineage>
        <taxon>Eukaryota</taxon>
        <taxon>Metazoa</taxon>
        <taxon>Ecdysozoa</taxon>
        <taxon>Arthropoda</taxon>
        <taxon>Crustacea</taxon>
        <taxon>Branchiopoda</taxon>
        <taxon>Diplostraca</taxon>
        <taxon>Cladocera</taxon>
        <taxon>Anomopoda</taxon>
        <taxon>Daphniidae</taxon>
        <taxon>Daphnia</taxon>
    </lineage>
</organism>
<feature type="compositionally biased region" description="Polar residues" evidence="1">
    <location>
        <begin position="294"/>
        <end position="305"/>
    </location>
</feature>
<protein>
    <submittedName>
        <fullName evidence="2">Uncharacterized protein</fullName>
    </submittedName>
</protein>
<dbReference type="OrthoDB" id="10466088at2759"/>
<dbReference type="Proteomes" id="UP000000305">
    <property type="component" value="Unassembled WGS sequence"/>
</dbReference>
<evidence type="ECO:0000313" key="3">
    <source>
        <dbReference type="Proteomes" id="UP000000305"/>
    </source>
</evidence>
<reference evidence="2 3" key="1">
    <citation type="journal article" date="2011" name="Science">
        <title>The ecoresponsive genome of Daphnia pulex.</title>
        <authorList>
            <person name="Colbourne J.K."/>
            <person name="Pfrender M.E."/>
            <person name="Gilbert D."/>
            <person name="Thomas W.K."/>
            <person name="Tucker A."/>
            <person name="Oakley T.H."/>
            <person name="Tokishita S."/>
            <person name="Aerts A."/>
            <person name="Arnold G.J."/>
            <person name="Basu M.K."/>
            <person name="Bauer D.J."/>
            <person name="Caceres C.E."/>
            <person name="Carmel L."/>
            <person name="Casola C."/>
            <person name="Choi J.H."/>
            <person name="Detter J.C."/>
            <person name="Dong Q."/>
            <person name="Dusheyko S."/>
            <person name="Eads B.D."/>
            <person name="Frohlich T."/>
            <person name="Geiler-Samerotte K.A."/>
            <person name="Gerlach D."/>
            <person name="Hatcher P."/>
            <person name="Jogdeo S."/>
            <person name="Krijgsveld J."/>
            <person name="Kriventseva E.V."/>
            <person name="Kultz D."/>
            <person name="Laforsch C."/>
            <person name="Lindquist E."/>
            <person name="Lopez J."/>
            <person name="Manak J.R."/>
            <person name="Muller J."/>
            <person name="Pangilinan J."/>
            <person name="Patwardhan R.P."/>
            <person name="Pitluck S."/>
            <person name="Pritham E.J."/>
            <person name="Rechtsteiner A."/>
            <person name="Rho M."/>
            <person name="Rogozin I.B."/>
            <person name="Sakarya O."/>
            <person name="Salamov A."/>
            <person name="Schaack S."/>
            <person name="Shapiro H."/>
            <person name="Shiga Y."/>
            <person name="Skalitzky C."/>
            <person name="Smith Z."/>
            <person name="Souvorov A."/>
            <person name="Sung W."/>
            <person name="Tang Z."/>
            <person name="Tsuchiya D."/>
            <person name="Tu H."/>
            <person name="Vos H."/>
            <person name="Wang M."/>
            <person name="Wolf Y.I."/>
            <person name="Yamagata H."/>
            <person name="Yamada T."/>
            <person name="Ye Y."/>
            <person name="Shaw J.R."/>
            <person name="Andrews J."/>
            <person name="Crease T.J."/>
            <person name="Tang H."/>
            <person name="Lucas S.M."/>
            <person name="Robertson H.M."/>
            <person name="Bork P."/>
            <person name="Koonin E.V."/>
            <person name="Zdobnov E.M."/>
            <person name="Grigoriev I.V."/>
            <person name="Lynch M."/>
            <person name="Boore J.L."/>
        </authorList>
    </citation>
    <scope>NUCLEOTIDE SEQUENCE [LARGE SCALE GENOMIC DNA]</scope>
</reference>
<keyword evidence="3" id="KW-1185">Reference proteome</keyword>
<sequence>MAFGDKAEKFVASPKAVKFSQHFRKSFSVEEITMCNVEAEEETSTGKKTSLAEETCSTEVLKEITNLVGIADDQTSGRNLASQKAIEYSLHRKHCSEEMTFDLESDEETSLTGNKRSNAVGGKSKKDFKNTDGLTCSTSLSVAQPSGTNKGIVEEISSQGEVLKRKRQPKGKKVVQAKQAKPKYGKKNPKAHEATENIPAESASCDDGVSLTENVFATQTENEGFLAREDDGCLITDVVAEESSGYIENEPSCGLSAASASIENVVAGTKVSKVKRIIESSSDSESEMKGQSSIQATGKSKNASRINEKKKQRYHPFIRFSEFPNQKRVEVVIKVIGFHVLYLSS</sequence>
<feature type="region of interest" description="Disordered" evidence="1">
    <location>
        <begin position="101"/>
        <end position="128"/>
    </location>
</feature>
<evidence type="ECO:0000313" key="2">
    <source>
        <dbReference type="EMBL" id="EFX62498.1"/>
    </source>
</evidence>
<dbReference type="PhylomeDB" id="E9I0I3"/>
<dbReference type="HOGENOM" id="CLU_693105_0_0_1"/>
<evidence type="ECO:0000256" key="1">
    <source>
        <dbReference type="SAM" id="MobiDB-lite"/>
    </source>
</evidence>
<gene>
    <name evidence="2" type="ORF">DAPPUDRAFT_120173</name>
</gene>
<accession>E9I0I3</accession>
<dbReference type="KEGG" id="dpx:DAPPUDRAFT_120173"/>
<dbReference type="EMBL" id="GL733550">
    <property type="protein sequence ID" value="EFX62498.1"/>
    <property type="molecule type" value="Genomic_DNA"/>
</dbReference>
<feature type="compositionally biased region" description="Low complexity" evidence="1">
    <location>
        <begin position="281"/>
        <end position="293"/>
    </location>
</feature>
<feature type="region of interest" description="Disordered" evidence="1">
    <location>
        <begin position="281"/>
        <end position="308"/>
    </location>
</feature>